<protein>
    <recommendedName>
        <fullName evidence="5">Secreted protein</fullName>
    </recommendedName>
</protein>
<evidence type="ECO:0000256" key="2">
    <source>
        <dbReference type="SAM" id="SignalP"/>
    </source>
</evidence>
<keyword evidence="2" id="KW-0732">Signal</keyword>
<feature type="signal peptide" evidence="2">
    <location>
        <begin position="1"/>
        <end position="35"/>
    </location>
</feature>
<feature type="compositionally biased region" description="Low complexity" evidence="1">
    <location>
        <begin position="75"/>
        <end position="86"/>
    </location>
</feature>
<feature type="compositionally biased region" description="Basic residues" evidence="1">
    <location>
        <begin position="100"/>
        <end position="109"/>
    </location>
</feature>
<evidence type="ECO:0000256" key="1">
    <source>
        <dbReference type="SAM" id="MobiDB-lite"/>
    </source>
</evidence>
<proteinExistence type="predicted"/>
<dbReference type="Proteomes" id="UP000695802">
    <property type="component" value="Unassembled WGS sequence"/>
</dbReference>
<name>A0ABS3BDE4_9XANT</name>
<organism evidence="3 4">
    <name type="scientific">Xanthomonas bonasiae</name>
    <dbReference type="NCBI Taxonomy" id="2810351"/>
    <lineage>
        <taxon>Bacteria</taxon>
        <taxon>Pseudomonadati</taxon>
        <taxon>Pseudomonadota</taxon>
        <taxon>Gammaproteobacteria</taxon>
        <taxon>Lysobacterales</taxon>
        <taxon>Lysobacteraceae</taxon>
        <taxon>Xanthomonas</taxon>
    </lineage>
</organism>
<reference evidence="3 4" key="1">
    <citation type="submission" date="2021-02" db="EMBL/GenBank/DDBJ databases">
        <title>Taxonomically Unique Crown Gall-Associated Xanthomonas Stains Have Deficiency in Virulence Repertories.</title>
        <authorList>
            <person name="Mafakheri H."/>
            <person name="Taghavi S.M."/>
            <person name="Dimkic I."/>
            <person name="Nemanja K."/>
            <person name="Osdaghi E."/>
        </authorList>
    </citation>
    <scope>NUCLEOTIDE SEQUENCE [LARGE SCALE GENOMIC DNA]</scope>
    <source>
        <strain evidence="3 4">FX4</strain>
    </source>
</reference>
<evidence type="ECO:0000313" key="4">
    <source>
        <dbReference type="Proteomes" id="UP000695802"/>
    </source>
</evidence>
<evidence type="ECO:0008006" key="5">
    <source>
        <dbReference type="Google" id="ProtNLM"/>
    </source>
</evidence>
<feature type="region of interest" description="Disordered" evidence="1">
    <location>
        <begin position="31"/>
        <end position="109"/>
    </location>
</feature>
<accession>A0ABS3BDE4</accession>
<gene>
    <name evidence="3" type="ORF">JR064_22780</name>
</gene>
<keyword evidence="4" id="KW-1185">Reference proteome</keyword>
<dbReference type="EMBL" id="JAFIWB010000053">
    <property type="protein sequence ID" value="MBN6104979.1"/>
    <property type="molecule type" value="Genomic_DNA"/>
</dbReference>
<sequence length="109" mass="11444">MNSHARKRMPMLAALLLIALLALMPALRPAPTALAPAPTDSGQAAAPEVQVADAQDASRSSADQLAYDDTPVLPAAPWRPARIAPIWPEPAARHGAGTHPRPRLRPPSA</sequence>
<feature type="chain" id="PRO_5045716976" description="Secreted protein" evidence="2">
    <location>
        <begin position="36"/>
        <end position="109"/>
    </location>
</feature>
<comment type="caution">
    <text evidence="3">The sequence shown here is derived from an EMBL/GenBank/DDBJ whole genome shotgun (WGS) entry which is preliminary data.</text>
</comment>
<evidence type="ECO:0000313" key="3">
    <source>
        <dbReference type="EMBL" id="MBN6104979.1"/>
    </source>
</evidence>
<dbReference type="RefSeq" id="WP_179565775.1">
    <property type="nucleotide sequence ID" value="NZ_JACSQX010000007.1"/>
</dbReference>
<feature type="compositionally biased region" description="Low complexity" evidence="1">
    <location>
        <begin position="50"/>
        <end position="65"/>
    </location>
</feature>